<comment type="caution">
    <text evidence="3">The sequence shown here is derived from an EMBL/GenBank/DDBJ whole genome shotgun (WGS) entry which is preliminary data.</text>
</comment>
<accession>A0A1Y1Z6M3</accession>
<dbReference type="InterPro" id="IPR001623">
    <property type="entry name" value="DnaJ_domain"/>
</dbReference>
<dbReference type="GO" id="GO:0031072">
    <property type="term" value="F:heat shock protein binding"/>
    <property type="evidence" value="ECO:0007669"/>
    <property type="project" value="TreeGrafter"/>
</dbReference>
<dbReference type="Pfam" id="PF00226">
    <property type="entry name" value="DnaJ"/>
    <property type="match status" value="1"/>
</dbReference>
<dbReference type="SMART" id="SM00271">
    <property type="entry name" value="DnaJ"/>
    <property type="match status" value="1"/>
</dbReference>
<dbReference type="PANTHER" id="PTHR44144:SF1">
    <property type="entry name" value="DNAJ HOMOLOG SUBFAMILY C MEMBER 9"/>
    <property type="match status" value="1"/>
</dbReference>
<dbReference type="CDD" id="cd06257">
    <property type="entry name" value="DnaJ"/>
    <property type="match status" value="1"/>
</dbReference>
<dbReference type="FunFam" id="1.10.287.110:FF:000110">
    <property type="entry name" value="DnaJ domain protein (AFU_orthologue AFUA_2G13210)"/>
    <property type="match status" value="1"/>
</dbReference>
<dbReference type="Gene3D" id="1.10.287.110">
    <property type="entry name" value="DnaJ domain"/>
    <property type="match status" value="1"/>
</dbReference>
<dbReference type="GO" id="GO:0005634">
    <property type="term" value="C:nucleus"/>
    <property type="evidence" value="ECO:0007669"/>
    <property type="project" value="TreeGrafter"/>
</dbReference>
<dbReference type="SUPFAM" id="SSF46565">
    <property type="entry name" value="Chaperone J-domain"/>
    <property type="match status" value="1"/>
</dbReference>
<evidence type="ECO:0000313" key="3">
    <source>
        <dbReference type="EMBL" id="ORY05952.1"/>
    </source>
</evidence>
<proteinExistence type="predicted"/>
<dbReference type="InterPro" id="IPR052594">
    <property type="entry name" value="J_domain-containing_protein"/>
</dbReference>
<feature type="region of interest" description="Disordered" evidence="1">
    <location>
        <begin position="228"/>
        <end position="281"/>
    </location>
</feature>
<dbReference type="InterPro" id="IPR018253">
    <property type="entry name" value="DnaJ_domain_CS"/>
</dbReference>
<organism evidence="3 4">
    <name type="scientific">Basidiobolus meristosporus CBS 931.73</name>
    <dbReference type="NCBI Taxonomy" id="1314790"/>
    <lineage>
        <taxon>Eukaryota</taxon>
        <taxon>Fungi</taxon>
        <taxon>Fungi incertae sedis</taxon>
        <taxon>Zoopagomycota</taxon>
        <taxon>Entomophthoromycotina</taxon>
        <taxon>Basidiobolomycetes</taxon>
        <taxon>Basidiobolales</taxon>
        <taxon>Basidiobolaceae</taxon>
        <taxon>Basidiobolus</taxon>
    </lineage>
</organism>
<dbReference type="InParanoid" id="A0A1Y1Z6M3"/>
<keyword evidence="4" id="KW-1185">Reference proteome</keyword>
<dbReference type="InterPro" id="IPR036869">
    <property type="entry name" value="J_dom_sf"/>
</dbReference>
<dbReference type="PROSITE" id="PS50076">
    <property type="entry name" value="DNAJ_2"/>
    <property type="match status" value="1"/>
</dbReference>
<feature type="domain" description="J" evidence="2">
    <location>
        <begin position="15"/>
        <end position="81"/>
    </location>
</feature>
<dbReference type="PRINTS" id="PR00625">
    <property type="entry name" value="JDOMAIN"/>
</dbReference>
<evidence type="ECO:0000313" key="4">
    <source>
        <dbReference type="Proteomes" id="UP000193498"/>
    </source>
</evidence>
<dbReference type="Pfam" id="PF23302">
    <property type="entry name" value="HTH_DNAJC9"/>
    <property type="match status" value="1"/>
</dbReference>
<sequence length="281" mass="32286">MSEQTELDFSTQDLDLYEVLQISKEASPSEVKRAYYKLALLHHPDKARTDVEASKLKFQQIGFAYAVLGDAKRRSHYDRTGSTEEGLLDDVEGRDWTAYFQELFTSISTESIKEFSEKYKGSTEEYEDLISAYKTHKGDMDLILGSVMLAEVDDEDRLREILLSAIEKGDIEAYKKFTKVDKKAKARRQQAAAKEAKEAEELARELGLDKKLKRKKTESDEDSLRALIQQRSGKRMNQLMDSLEAKYAPKETKKGKKRKTSAKEPSEEEFKALQEKLFARK</sequence>
<dbReference type="Proteomes" id="UP000193498">
    <property type="component" value="Unassembled WGS sequence"/>
</dbReference>
<dbReference type="OrthoDB" id="110024at2759"/>
<dbReference type="PANTHER" id="PTHR44144">
    <property type="entry name" value="DNAJ HOMOLOG SUBFAMILY C MEMBER 9"/>
    <property type="match status" value="1"/>
</dbReference>
<protein>
    <submittedName>
        <fullName evidence="3">DnaJ-domain-containing protein</fullName>
    </submittedName>
</protein>
<feature type="compositionally biased region" description="Basic and acidic residues" evidence="1">
    <location>
        <begin position="261"/>
        <end position="281"/>
    </location>
</feature>
<reference evidence="3 4" key="1">
    <citation type="submission" date="2016-07" db="EMBL/GenBank/DDBJ databases">
        <title>Pervasive Adenine N6-methylation of Active Genes in Fungi.</title>
        <authorList>
            <consortium name="DOE Joint Genome Institute"/>
            <person name="Mondo S.J."/>
            <person name="Dannebaum R.O."/>
            <person name="Kuo R.C."/>
            <person name="Labutti K."/>
            <person name="Haridas S."/>
            <person name="Kuo A."/>
            <person name="Salamov A."/>
            <person name="Ahrendt S.R."/>
            <person name="Lipzen A."/>
            <person name="Sullivan W."/>
            <person name="Andreopoulos W.B."/>
            <person name="Clum A."/>
            <person name="Lindquist E."/>
            <person name="Daum C."/>
            <person name="Ramamoorthy G.K."/>
            <person name="Gryganskyi A."/>
            <person name="Culley D."/>
            <person name="Magnuson J.K."/>
            <person name="James T.Y."/>
            <person name="O'Malley M.A."/>
            <person name="Stajich J.E."/>
            <person name="Spatafora J.W."/>
            <person name="Visel A."/>
            <person name="Grigoriev I.V."/>
        </authorList>
    </citation>
    <scope>NUCLEOTIDE SEQUENCE [LARGE SCALE GENOMIC DNA]</scope>
    <source>
        <strain evidence="3 4">CBS 931.73</strain>
    </source>
</reference>
<dbReference type="AlphaFoldDB" id="A0A1Y1Z6M3"/>
<dbReference type="GO" id="GO:0005737">
    <property type="term" value="C:cytoplasm"/>
    <property type="evidence" value="ECO:0007669"/>
    <property type="project" value="TreeGrafter"/>
</dbReference>
<evidence type="ECO:0000256" key="1">
    <source>
        <dbReference type="SAM" id="MobiDB-lite"/>
    </source>
</evidence>
<dbReference type="PROSITE" id="PS00636">
    <property type="entry name" value="DNAJ_1"/>
    <property type="match status" value="1"/>
</dbReference>
<dbReference type="FunCoup" id="A0A1Y1Z6M3">
    <property type="interactions" value="987"/>
</dbReference>
<dbReference type="STRING" id="1314790.A0A1Y1Z6M3"/>
<name>A0A1Y1Z6M3_9FUNG</name>
<gene>
    <name evidence="3" type="ORF">K493DRAFT_203820</name>
</gene>
<evidence type="ECO:0000259" key="2">
    <source>
        <dbReference type="PROSITE" id="PS50076"/>
    </source>
</evidence>
<feature type="compositionally biased region" description="Basic and acidic residues" evidence="1">
    <location>
        <begin position="243"/>
        <end position="252"/>
    </location>
</feature>
<dbReference type="EMBL" id="MCFE01000020">
    <property type="protein sequence ID" value="ORY05952.1"/>
    <property type="molecule type" value="Genomic_DNA"/>
</dbReference>
<dbReference type="InterPro" id="IPR056453">
    <property type="entry name" value="HTH_DNAJC9"/>
</dbReference>